<organism evidence="2 3">
    <name type="scientific">Ferrimonas sediminum</name>
    <dbReference type="NCBI Taxonomy" id="718193"/>
    <lineage>
        <taxon>Bacteria</taxon>
        <taxon>Pseudomonadati</taxon>
        <taxon>Pseudomonadota</taxon>
        <taxon>Gammaproteobacteria</taxon>
        <taxon>Alteromonadales</taxon>
        <taxon>Ferrimonadaceae</taxon>
        <taxon>Ferrimonas</taxon>
    </lineage>
</organism>
<evidence type="ECO:0000313" key="2">
    <source>
        <dbReference type="EMBL" id="SDK44900.1"/>
    </source>
</evidence>
<accession>A0A1G9BZN9</accession>
<name>A0A1G9BZN9_9GAMM</name>
<sequence length="28" mass="3113">MIPPVNRHRSVHAGPQKAGVDTLMSNLW</sequence>
<keyword evidence="3" id="KW-1185">Reference proteome</keyword>
<protein>
    <submittedName>
        <fullName evidence="2">Uncharacterized protein</fullName>
    </submittedName>
</protein>
<feature type="non-terminal residue" evidence="2">
    <location>
        <position position="28"/>
    </location>
</feature>
<feature type="compositionally biased region" description="Basic residues" evidence="1">
    <location>
        <begin position="1"/>
        <end position="11"/>
    </location>
</feature>
<dbReference type="AlphaFoldDB" id="A0A1G9BZN9"/>
<evidence type="ECO:0000256" key="1">
    <source>
        <dbReference type="SAM" id="MobiDB-lite"/>
    </source>
</evidence>
<dbReference type="Proteomes" id="UP000199527">
    <property type="component" value="Unassembled WGS sequence"/>
</dbReference>
<reference evidence="3" key="1">
    <citation type="submission" date="2016-10" db="EMBL/GenBank/DDBJ databases">
        <authorList>
            <person name="Varghese N."/>
            <person name="Submissions S."/>
        </authorList>
    </citation>
    <scope>NUCLEOTIDE SEQUENCE [LARGE SCALE GENOMIC DNA]</scope>
    <source>
        <strain evidence="3">DSM 23317</strain>
    </source>
</reference>
<evidence type="ECO:0000313" key="3">
    <source>
        <dbReference type="Proteomes" id="UP000199527"/>
    </source>
</evidence>
<feature type="region of interest" description="Disordered" evidence="1">
    <location>
        <begin position="1"/>
        <end position="28"/>
    </location>
</feature>
<proteinExistence type="predicted"/>
<dbReference type="EMBL" id="FNEM01000040">
    <property type="protein sequence ID" value="SDK44900.1"/>
    <property type="molecule type" value="Genomic_DNA"/>
</dbReference>
<gene>
    <name evidence="2" type="ORF">SAMN04488540_1404</name>
</gene>